<sequence length="288" mass="31898">MTDTVSGTALRRIPATAPIEDILAVFHEDGGVIIGGLLTDEQIDRFNADIEPDLEAIEPGGKSDNEFIAEFYGRNTKRMGNLVKRSKTFREEIIDHELVHALADAVYLEESGSYWMTTAQVIEIGPGNRPQTLHRDLENWNPFVGMGPAGPEVMINFLIALTDFTEENGATRVIPKSNLWEDFENRGTPEDTVPAVMNRGDAIFFSGKTVHGGGANVTDSDYRRAVSFALNPGYLVGEEAYPFLVDRELVRTLSERVQRLVGFRSQYPTGSPGLWMVDAGELADYLEL</sequence>
<accession>A0A974W596</accession>
<evidence type="ECO:0000256" key="1">
    <source>
        <dbReference type="ARBA" id="ARBA00022723"/>
    </source>
</evidence>
<keyword evidence="5" id="KW-1185">Reference proteome</keyword>
<evidence type="ECO:0000256" key="3">
    <source>
        <dbReference type="ARBA" id="ARBA00023004"/>
    </source>
</evidence>
<dbReference type="SUPFAM" id="SSF51197">
    <property type="entry name" value="Clavaminate synthase-like"/>
    <property type="match status" value="1"/>
</dbReference>
<keyword evidence="2" id="KW-0560">Oxidoreductase</keyword>
<dbReference type="Proteomes" id="UP000662986">
    <property type="component" value="Chromosome"/>
</dbReference>
<dbReference type="GO" id="GO:0051213">
    <property type="term" value="F:dioxygenase activity"/>
    <property type="evidence" value="ECO:0007669"/>
    <property type="project" value="UniProtKB-KW"/>
</dbReference>
<organism evidence="4 5">
    <name type="scientific">Rhodococcus pseudokoreensis</name>
    <dbReference type="NCBI Taxonomy" id="2811421"/>
    <lineage>
        <taxon>Bacteria</taxon>
        <taxon>Bacillati</taxon>
        <taxon>Actinomycetota</taxon>
        <taxon>Actinomycetes</taxon>
        <taxon>Mycobacteriales</taxon>
        <taxon>Nocardiaceae</taxon>
        <taxon>Rhodococcus</taxon>
    </lineage>
</organism>
<dbReference type="EMBL" id="CP070619">
    <property type="protein sequence ID" value="QSE91523.1"/>
    <property type="molecule type" value="Genomic_DNA"/>
</dbReference>
<reference evidence="4 5" key="1">
    <citation type="journal article" date="2021" name="Microbiol. Resour. Announc.">
        <title>Complete Genome Sequences of Two Rhodococcus sp. Strains with Large and Linear Chromosomes, Isolated from Apple Rhizosphere.</title>
        <authorList>
            <person name="Benning S."/>
            <person name="Brugnone N."/>
            <person name="Siani R."/>
            <person name="Kublik S."/>
            <person name="Schloter M."/>
            <person name="Rad V."/>
        </authorList>
    </citation>
    <scope>NUCLEOTIDE SEQUENCE [LARGE SCALE GENOMIC DNA]</scope>
    <source>
        <strain evidence="4 5">R79</strain>
    </source>
</reference>
<reference evidence="4 5" key="2">
    <citation type="journal article" date="2022" name="Arch. Microbiol.">
        <title>Rhodococcus pseudokoreensis sp. nov. isolated from the rhizosphere of young M26 apple rootstocks.</title>
        <authorList>
            <person name="Kampfer P."/>
            <person name="Glaeser S.P."/>
            <person name="Blom J."/>
            <person name="Wolf J."/>
            <person name="Benning S."/>
            <person name="Schloter M."/>
            <person name="Neumann-Schaal M."/>
        </authorList>
    </citation>
    <scope>NUCLEOTIDE SEQUENCE [LARGE SCALE GENOMIC DNA]</scope>
    <source>
        <strain evidence="4 5">R79</strain>
    </source>
</reference>
<evidence type="ECO:0000313" key="5">
    <source>
        <dbReference type="Proteomes" id="UP000662986"/>
    </source>
</evidence>
<dbReference type="PANTHER" id="PTHR20883">
    <property type="entry name" value="PHYTANOYL-COA DIOXYGENASE DOMAIN CONTAINING 1"/>
    <property type="match status" value="1"/>
</dbReference>
<dbReference type="PANTHER" id="PTHR20883:SF19">
    <property type="entry name" value="MULTIFUNCTIONAL DIOXYGENASE AUSE"/>
    <property type="match status" value="1"/>
</dbReference>
<keyword evidence="3" id="KW-0408">Iron</keyword>
<dbReference type="RefSeq" id="WP_206007950.1">
    <property type="nucleotide sequence ID" value="NZ_CP070619.1"/>
</dbReference>
<dbReference type="Pfam" id="PF05721">
    <property type="entry name" value="PhyH"/>
    <property type="match status" value="1"/>
</dbReference>
<keyword evidence="4" id="KW-0223">Dioxygenase</keyword>
<dbReference type="InterPro" id="IPR008775">
    <property type="entry name" value="Phytyl_CoA_dOase-like"/>
</dbReference>
<name>A0A974W596_9NOCA</name>
<proteinExistence type="predicted"/>
<protein>
    <submittedName>
        <fullName evidence="4">Phytanoyl-CoA dioxygenase family protein</fullName>
    </submittedName>
</protein>
<evidence type="ECO:0000256" key="2">
    <source>
        <dbReference type="ARBA" id="ARBA00023002"/>
    </source>
</evidence>
<dbReference type="Gene3D" id="2.60.120.620">
    <property type="entry name" value="q2cbj1_9rhob like domain"/>
    <property type="match status" value="1"/>
</dbReference>
<evidence type="ECO:0000313" key="4">
    <source>
        <dbReference type="EMBL" id="QSE91523.1"/>
    </source>
</evidence>
<gene>
    <name evidence="4" type="ORF">JWS13_24250</name>
</gene>
<keyword evidence="1" id="KW-0479">Metal-binding</keyword>